<comment type="caution">
    <text evidence="1">The sequence shown here is derived from an EMBL/GenBank/DDBJ whole genome shotgun (WGS) entry which is preliminary data.</text>
</comment>
<dbReference type="EMBL" id="AFME02000318">
    <property type="protein sequence ID" value="EMG09483.1"/>
    <property type="molecule type" value="Genomic_DNA"/>
</dbReference>
<evidence type="ECO:0000313" key="1">
    <source>
        <dbReference type="EMBL" id="EMG09483.1"/>
    </source>
</evidence>
<protein>
    <submittedName>
        <fullName evidence="1">Uncharacterized protein</fullName>
    </submittedName>
</protein>
<sequence>MTGDDRIVCEAEPGQLFLSKLDFQPEDWSIWKLYEEVRSK</sequence>
<gene>
    <name evidence="1" type="ORF">LEP1GSC151_4424</name>
</gene>
<evidence type="ECO:0000313" key="2">
    <source>
        <dbReference type="Proteomes" id="UP000011776"/>
    </source>
</evidence>
<dbReference type="Proteomes" id="UP000011776">
    <property type="component" value="Unassembled WGS sequence"/>
</dbReference>
<dbReference type="BioCyc" id="LINT1001599:G11K9-9-MONOMER"/>
<accession>M3GS65</accession>
<reference evidence="1 2" key="1">
    <citation type="submission" date="2013-02" db="EMBL/GenBank/DDBJ databases">
        <authorList>
            <person name="Harkins D.M."/>
            <person name="Durkin A.S."/>
            <person name="Brinkac L.M."/>
            <person name="Haft D.H."/>
            <person name="Selengut J.D."/>
            <person name="Sanka R."/>
            <person name="DePew J."/>
            <person name="Purushe J."/>
            <person name="Tulsiani S.M."/>
            <person name="Graham G.C."/>
            <person name="Burns M.-A."/>
            <person name="Dohnt M.F."/>
            <person name="Smythe L.D."/>
            <person name="McKay D.B."/>
            <person name="Craig S.B."/>
            <person name="Vinetz J.M."/>
            <person name="Sutton G.G."/>
            <person name="Nierman W.C."/>
            <person name="Fouts D.E."/>
        </authorList>
    </citation>
    <scope>NUCLEOTIDE SEQUENCE [LARGE SCALE GENOMIC DNA]</scope>
    <source>
        <strain evidence="1 2">LT2186</strain>
    </source>
</reference>
<organism evidence="1 2">
    <name type="scientific">Leptospira interrogans serovar Grippotyphosa str. LT2186</name>
    <dbReference type="NCBI Taxonomy" id="1001599"/>
    <lineage>
        <taxon>Bacteria</taxon>
        <taxon>Pseudomonadati</taxon>
        <taxon>Spirochaetota</taxon>
        <taxon>Spirochaetia</taxon>
        <taxon>Leptospirales</taxon>
        <taxon>Leptospiraceae</taxon>
        <taxon>Leptospira</taxon>
    </lineage>
</organism>
<proteinExistence type="predicted"/>
<dbReference type="AlphaFoldDB" id="M3GS65"/>
<name>M3GS65_LEPIR</name>